<sequence length="113" mass="12881">MESVQKNFLRRRRAIRKKHRRLAGGYVTRVNRMGVIEHRPRRSLGRITIMPLVLLAAMFLAFKAVLYVQLGEEAYLSHLDNLTTGSAVERAGAMVMQIDPVTERVLGLIETHL</sequence>
<dbReference type="Proteomes" id="UP000186684">
    <property type="component" value="Unassembled WGS sequence"/>
</dbReference>
<proteinExistence type="predicted"/>
<name>A0A1N7M726_9RHOB</name>
<organism evidence="2 3">
    <name type="scientific">Roseivivax lentus</name>
    <dbReference type="NCBI Taxonomy" id="633194"/>
    <lineage>
        <taxon>Bacteria</taxon>
        <taxon>Pseudomonadati</taxon>
        <taxon>Pseudomonadota</taxon>
        <taxon>Alphaproteobacteria</taxon>
        <taxon>Rhodobacterales</taxon>
        <taxon>Roseobacteraceae</taxon>
        <taxon>Roseivivax</taxon>
    </lineage>
</organism>
<keyword evidence="1" id="KW-0472">Membrane</keyword>
<keyword evidence="3" id="KW-1185">Reference proteome</keyword>
<evidence type="ECO:0000313" key="3">
    <source>
        <dbReference type="Proteomes" id="UP000186684"/>
    </source>
</evidence>
<keyword evidence="1" id="KW-1133">Transmembrane helix</keyword>
<dbReference type="STRING" id="633194.SAMN05421759_10431"/>
<gene>
    <name evidence="2" type="ORF">SAMN05421759_10431</name>
</gene>
<protein>
    <submittedName>
        <fullName evidence="2">Uncharacterized protein</fullName>
    </submittedName>
</protein>
<dbReference type="EMBL" id="FTOQ01000004">
    <property type="protein sequence ID" value="SIS81771.1"/>
    <property type="molecule type" value="Genomic_DNA"/>
</dbReference>
<accession>A0A1N7M726</accession>
<keyword evidence="1" id="KW-0812">Transmembrane</keyword>
<evidence type="ECO:0000256" key="1">
    <source>
        <dbReference type="SAM" id="Phobius"/>
    </source>
</evidence>
<evidence type="ECO:0000313" key="2">
    <source>
        <dbReference type="EMBL" id="SIS81771.1"/>
    </source>
</evidence>
<feature type="transmembrane region" description="Helical" evidence="1">
    <location>
        <begin position="49"/>
        <end position="70"/>
    </location>
</feature>
<reference evidence="3" key="1">
    <citation type="submission" date="2017-01" db="EMBL/GenBank/DDBJ databases">
        <authorList>
            <person name="Varghese N."/>
            <person name="Submissions S."/>
        </authorList>
    </citation>
    <scope>NUCLEOTIDE SEQUENCE [LARGE SCALE GENOMIC DNA]</scope>
    <source>
        <strain evidence="3">DSM 29430</strain>
    </source>
</reference>
<dbReference type="AlphaFoldDB" id="A0A1N7M726"/>